<keyword evidence="2 3" id="KW-0808">Transferase</keyword>
<dbReference type="InterPro" id="IPR016039">
    <property type="entry name" value="Thiolase-like"/>
</dbReference>
<dbReference type="PANTHER" id="PTHR11712">
    <property type="entry name" value="POLYKETIDE SYNTHASE-RELATED"/>
    <property type="match status" value="1"/>
</dbReference>
<dbReference type="Proteomes" id="UP001060414">
    <property type="component" value="Chromosome"/>
</dbReference>
<evidence type="ECO:0000256" key="4">
    <source>
        <dbReference type="SAM" id="SignalP"/>
    </source>
</evidence>
<dbReference type="RefSeq" id="WP_260748998.1">
    <property type="nucleotide sequence ID" value="NZ_CP092109.1"/>
</dbReference>
<name>A0ABY5ZNC5_9BACT</name>
<dbReference type="CDD" id="cd00834">
    <property type="entry name" value="KAS_I_II"/>
    <property type="match status" value="1"/>
</dbReference>
<keyword evidence="7" id="KW-1185">Reference proteome</keyword>
<sequence>MKRRQPVAITGAGCLCAAGPDLAACMEALFRGQRKPAPPELFSAGHAVKYPVFEVPESFFPASMPADPDMLRTARLARAASAEALADAGWEAADLERLKVGVIVGTTVGSAMNNEAFYREYRDGGSPGMEPIGRFLAANPAAAVADYFGFRGPVQTIVNACSSGTDAVGIAAQWIRAGLCDLVLAGGADELCRTTYNGFISLMITDSEPVRPFDLKRKGLNLGEGAGMLVLESDALIQRRPDRVRAWLAGYGGACDAYHLTAPHPEGSGLKHALSEALDAAGCQPEDIAFINAHGTGTPDNDRVESRTLADVFPGIPFLSTKGFTGHTLGAAGGVEAALTLVCLEQERIPANIGFSEPDPDLPACPVAVETIVAGRFALSQSLAFGGNNAVIVMAKGERR</sequence>
<dbReference type="InterPro" id="IPR014030">
    <property type="entry name" value="Ketoacyl_synth_N"/>
</dbReference>
<dbReference type="InterPro" id="IPR018201">
    <property type="entry name" value="Ketoacyl_synth_AS"/>
</dbReference>
<dbReference type="EMBL" id="CP092109">
    <property type="protein sequence ID" value="UWZ80640.1"/>
    <property type="molecule type" value="Genomic_DNA"/>
</dbReference>
<gene>
    <name evidence="6" type="ORF">L9S41_04380</name>
</gene>
<evidence type="ECO:0000259" key="5">
    <source>
        <dbReference type="PROSITE" id="PS52004"/>
    </source>
</evidence>
<evidence type="ECO:0000256" key="2">
    <source>
        <dbReference type="ARBA" id="ARBA00022679"/>
    </source>
</evidence>
<feature type="domain" description="Ketosynthase family 3 (KS3)" evidence="5">
    <location>
        <begin position="4"/>
        <end position="396"/>
    </location>
</feature>
<reference evidence="6" key="1">
    <citation type="journal article" date="2022" name="Environ. Microbiol.">
        <title>Geoalkalibacter halelectricus SAP #1 sp. nov. possessing extracellular electron transfer and mineral#reducing capabilities from a haloalkaline environment.</title>
        <authorList>
            <person name="Yadav S."/>
            <person name="Singh R."/>
            <person name="Sundharam S.S."/>
            <person name="Chaudhary S."/>
            <person name="Krishnamurthi S."/>
            <person name="Patil S.A."/>
        </authorList>
    </citation>
    <scope>NUCLEOTIDE SEQUENCE</scope>
    <source>
        <strain evidence="6">SAP-1</strain>
    </source>
</reference>
<feature type="signal peptide" evidence="4">
    <location>
        <begin position="1"/>
        <end position="23"/>
    </location>
</feature>
<evidence type="ECO:0000256" key="1">
    <source>
        <dbReference type="ARBA" id="ARBA00008467"/>
    </source>
</evidence>
<dbReference type="InterPro" id="IPR014031">
    <property type="entry name" value="Ketoacyl_synth_C"/>
</dbReference>
<proteinExistence type="inferred from homology"/>
<evidence type="ECO:0000256" key="3">
    <source>
        <dbReference type="RuleBase" id="RU003694"/>
    </source>
</evidence>
<dbReference type="InterPro" id="IPR020841">
    <property type="entry name" value="PKS_Beta-ketoAc_synthase_dom"/>
</dbReference>
<evidence type="ECO:0000313" key="6">
    <source>
        <dbReference type="EMBL" id="UWZ80640.1"/>
    </source>
</evidence>
<comment type="similarity">
    <text evidence="1 3">Belongs to the thiolase-like superfamily. Beta-ketoacyl-ACP synthases family.</text>
</comment>
<evidence type="ECO:0000313" key="7">
    <source>
        <dbReference type="Proteomes" id="UP001060414"/>
    </source>
</evidence>
<protein>
    <submittedName>
        <fullName evidence="6">Beta-ketoacyl-[acyl-carrier-protein] synthase family protein</fullName>
    </submittedName>
</protein>
<dbReference type="Pfam" id="PF00109">
    <property type="entry name" value="ketoacyl-synt"/>
    <property type="match status" value="1"/>
</dbReference>
<dbReference type="PANTHER" id="PTHR11712:SF336">
    <property type="entry name" value="3-OXOACYL-[ACYL-CARRIER-PROTEIN] SYNTHASE, MITOCHONDRIAL"/>
    <property type="match status" value="1"/>
</dbReference>
<dbReference type="Pfam" id="PF02801">
    <property type="entry name" value="Ketoacyl-synt_C"/>
    <property type="match status" value="1"/>
</dbReference>
<dbReference type="SUPFAM" id="SSF53901">
    <property type="entry name" value="Thiolase-like"/>
    <property type="match status" value="1"/>
</dbReference>
<dbReference type="PROSITE" id="PS52004">
    <property type="entry name" value="KS3_2"/>
    <property type="match status" value="1"/>
</dbReference>
<dbReference type="InterPro" id="IPR000794">
    <property type="entry name" value="Beta-ketoacyl_synthase"/>
</dbReference>
<feature type="chain" id="PRO_5046565281" evidence="4">
    <location>
        <begin position="24"/>
        <end position="400"/>
    </location>
</feature>
<dbReference type="PROSITE" id="PS00606">
    <property type="entry name" value="KS3_1"/>
    <property type="match status" value="1"/>
</dbReference>
<dbReference type="SMART" id="SM00825">
    <property type="entry name" value="PKS_KS"/>
    <property type="match status" value="1"/>
</dbReference>
<dbReference type="Gene3D" id="3.40.47.10">
    <property type="match status" value="1"/>
</dbReference>
<keyword evidence="4" id="KW-0732">Signal</keyword>
<accession>A0ABY5ZNC5</accession>
<organism evidence="6 7">
    <name type="scientific">Geoalkalibacter halelectricus</name>
    <dbReference type="NCBI Taxonomy" id="2847045"/>
    <lineage>
        <taxon>Bacteria</taxon>
        <taxon>Pseudomonadati</taxon>
        <taxon>Thermodesulfobacteriota</taxon>
        <taxon>Desulfuromonadia</taxon>
        <taxon>Desulfuromonadales</taxon>
        <taxon>Geoalkalibacteraceae</taxon>
        <taxon>Geoalkalibacter</taxon>
    </lineage>
</organism>